<dbReference type="InterPro" id="IPR011006">
    <property type="entry name" value="CheY-like_superfamily"/>
</dbReference>
<keyword evidence="5" id="KW-0808">Transferase</keyword>
<dbReference type="Gene3D" id="3.40.50.2300">
    <property type="match status" value="1"/>
</dbReference>
<dbReference type="InterPro" id="IPR003018">
    <property type="entry name" value="GAF"/>
</dbReference>
<dbReference type="RefSeq" id="WP_253242583.1">
    <property type="nucleotide sequence ID" value="NZ_JAMYJR010000048.1"/>
</dbReference>
<keyword evidence="12" id="KW-0067">ATP-binding</keyword>
<evidence type="ECO:0000256" key="1">
    <source>
        <dbReference type="ARBA" id="ARBA00000085"/>
    </source>
</evidence>
<evidence type="ECO:0000256" key="8">
    <source>
        <dbReference type="PROSITE-ProRule" id="PRU00169"/>
    </source>
</evidence>
<keyword evidence="12" id="KW-0547">Nucleotide-binding</keyword>
<dbReference type="InterPro" id="IPR036890">
    <property type="entry name" value="HATPase_C_sf"/>
</dbReference>
<dbReference type="SMART" id="SM00387">
    <property type="entry name" value="HATPase_c"/>
    <property type="match status" value="1"/>
</dbReference>
<dbReference type="PRINTS" id="PR00344">
    <property type="entry name" value="BCTRLSENSOR"/>
</dbReference>
<evidence type="ECO:0000256" key="4">
    <source>
        <dbReference type="ARBA" id="ARBA00022553"/>
    </source>
</evidence>
<dbReference type="SUPFAM" id="SSF55874">
    <property type="entry name" value="ATPase domain of HSP90 chaperone/DNA topoisomerase II/histidine kinase"/>
    <property type="match status" value="1"/>
</dbReference>
<dbReference type="SUPFAM" id="SSF55781">
    <property type="entry name" value="GAF domain-like"/>
    <property type="match status" value="1"/>
</dbReference>
<accession>A0ABT1E089</accession>
<dbReference type="SUPFAM" id="SSF52172">
    <property type="entry name" value="CheY-like"/>
    <property type="match status" value="1"/>
</dbReference>
<dbReference type="Proteomes" id="UP001523369">
    <property type="component" value="Unassembled WGS sequence"/>
</dbReference>
<dbReference type="PROSITE" id="PS50110">
    <property type="entry name" value="RESPONSE_REGULATORY"/>
    <property type="match status" value="1"/>
</dbReference>
<reference evidence="12 13" key="1">
    <citation type="submission" date="2022-06" db="EMBL/GenBank/DDBJ databases">
        <title>New Species of the Genus Actinoplanes, ActinopZanes ferrugineus.</title>
        <authorList>
            <person name="Ding P."/>
        </authorList>
    </citation>
    <scope>NUCLEOTIDE SEQUENCE [LARGE SCALE GENOMIC DNA]</scope>
    <source>
        <strain evidence="12 13">TRM88003</strain>
    </source>
</reference>
<keyword evidence="13" id="KW-1185">Reference proteome</keyword>
<dbReference type="InterPro" id="IPR001789">
    <property type="entry name" value="Sig_transdc_resp-reg_receiver"/>
</dbReference>
<evidence type="ECO:0000256" key="2">
    <source>
        <dbReference type="ARBA" id="ARBA00004236"/>
    </source>
</evidence>
<comment type="catalytic activity">
    <reaction evidence="1">
        <text>ATP + protein L-histidine = ADP + protein N-phospho-L-histidine.</text>
        <dbReference type="EC" id="2.7.13.3"/>
    </reaction>
</comment>
<evidence type="ECO:0000256" key="7">
    <source>
        <dbReference type="ARBA" id="ARBA00023012"/>
    </source>
</evidence>
<dbReference type="InterPro" id="IPR029016">
    <property type="entry name" value="GAF-like_dom_sf"/>
</dbReference>
<dbReference type="InterPro" id="IPR005467">
    <property type="entry name" value="His_kinase_dom"/>
</dbReference>
<dbReference type="CDD" id="cd17546">
    <property type="entry name" value="REC_hyHK_CKI1_RcsC-like"/>
    <property type="match status" value="1"/>
</dbReference>
<evidence type="ECO:0000313" key="12">
    <source>
        <dbReference type="EMBL" id="MCO8276556.1"/>
    </source>
</evidence>
<evidence type="ECO:0000313" key="13">
    <source>
        <dbReference type="Proteomes" id="UP001523369"/>
    </source>
</evidence>
<dbReference type="Gene3D" id="3.30.565.10">
    <property type="entry name" value="Histidine kinase-like ATPase, C-terminal domain"/>
    <property type="match status" value="1"/>
</dbReference>
<dbReference type="Gene3D" id="3.30.450.20">
    <property type="entry name" value="PAS domain"/>
    <property type="match status" value="1"/>
</dbReference>
<dbReference type="PROSITE" id="PS50113">
    <property type="entry name" value="PAC"/>
    <property type="match status" value="1"/>
</dbReference>
<dbReference type="Pfam" id="PF00512">
    <property type="entry name" value="HisKA"/>
    <property type="match status" value="1"/>
</dbReference>
<dbReference type="Pfam" id="PF08448">
    <property type="entry name" value="PAS_4"/>
    <property type="match status" value="1"/>
</dbReference>
<dbReference type="InterPro" id="IPR000014">
    <property type="entry name" value="PAS"/>
</dbReference>
<dbReference type="InterPro" id="IPR000700">
    <property type="entry name" value="PAS-assoc_C"/>
</dbReference>
<comment type="subcellular location">
    <subcellularLocation>
        <location evidence="2">Cell membrane</location>
    </subcellularLocation>
</comment>
<dbReference type="SMART" id="SM00388">
    <property type="entry name" value="HisKA"/>
    <property type="match status" value="1"/>
</dbReference>
<keyword evidence="7" id="KW-0902">Two-component regulatory system</keyword>
<dbReference type="SMART" id="SM00448">
    <property type="entry name" value="REC"/>
    <property type="match status" value="1"/>
</dbReference>
<dbReference type="SMART" id="SM00065">
    <property type="entry name" value="GAF"/>
    <property type="match status" value="1"/>
</dbReference>
<dbReference type="PROSITE" id="PS50109">
    <property type="entry name" value="HIS_KIN"/>
    <property type="match status" value="1"/>
</dbReference>
<protein>
    <recommendedName>
        <fullName evidence="3">histidine kinase</fullName>
        <ecNumber evidence="3">2.7.13.3</ecNumber>
    </recommendedName>
</protein>
<dbReference type="PANTHER" id="PTHR43547">
    <property type="entry name" value="TWO-COMPONENT HISTIDINE KINASE"/>
    <property type="match status" value="1"/>
</dbReference>
<evidence type="ECO:0000259" key="11">
    <source>
        <dbReference type="PROSITE" id="PS50113"/>
    </source>
</evidence>
<evidence type="ECO:0000256" key="3">
    <source>
        <dbReference type="ARBA" id="ARBA00012438"/>
    </source>
</evidence>
<feature type="domain" description="Response regulatory" evidence="10">
    <location>
        <begin position="3"/>
        <end position="118"/>
    </location>
</feature>
<dbReference type="GO" id="GO:0005524">
    <property type="term" value="F:ATP binding"/>
    <property type="evidence" value="ECO:0007669"/>
    <property type="project" value="UniProtKB-KW"/>
</dbReference>
<evidence type="ECO:0000256" key="6">
    <source>
        <dbReference type="ARBA" id="ARBA00022777"/>
    </source>
</evidence>
<dbReference type="Pfam" id="PF02518">
    <property type="entry name" value="HATPase_c"/>
    <property type="match status" value="1"/>
</dbReference>
<keyword evidence="4 8" id="KW-0597">Phosphoprotein</keyword>
<feature type="modified residue" description="4-aspartylphosphate" evidence="8">
    <location>
        <position position="52"/>
    </location>
</feature>
<comment type="caution">
    <text evidence="12">The sequence shown here is derived from an EMBL/GenBank/DDBJ whole genome shotgun (WGS) entry which is preliminary data.</text>
</comment>
<feature type="domain" description="Histidine kinase" evidence="9">
    <location>
        <begin position="441"/>
        <end position="660"/>
    </location>
</feature>
<dbReference type="Gene3D" id="3.30.450.40">
    <property type="match status" value="1"/>
</dbReference>
<dbReference type="InterPro" id="IPR036097">
    <property type="entry name" value="HisK_dim/P_sf"/>
</dbReference>
<dbReference type="SUPFAM" id="SSF55785">
    <property type="entry name" value="PYP-like sensor domain (PAS domain)"/>
    <property type="match status" value="1"/>
</dbReference>
<feature type="domain" description="PAC" evidence="11">
    <location>
        <begin position="215"/>
        <end position="267"/>
    </location>
</feature>
<dbReference type="CDD" id="cd00082">
    <property type="entry name" value="HisKA"/>
    <property type="match status" value="1"/>
</dbReference>
<dbReference type="Pfam" id="PF00072">
    <property type="entry name" value="Response_reg"/>
    <property type="match status" value="1"/>
</dbReference>
<dbReference type="InterPro" id="IPR004358">
    <property type="entry name" value="Sig_transdc_His_kin-like_C"/>
</dbReference>
<gene>
    <name evidence="12" type="ORF">M1L60_38860</name>
</gene>
<dbReference type="InterPro" id="IPR003594">
    <property type="entry name" value="HATPase_dom"/>
</dbReference>
<dbReference type="EC" id="2.7.13.3" evidence="3"/>
<dbReference type="Gene3D" id="1.10.287.130">
    <property type="match status" value="1"/>
</dbReference>
<keyword evidence="6" id="KW-0418">Kinase</keyword>
<dbReference type="PANTHER" id="PTHR43547:SF2">
    <property type="entry name" value="HYBRID SIGNAL TRANSDUCTION HISTIDINE KINASE C"/>
    <property type="match status" value="1"/>
</dbReference>
<dbReference type="NCBIfam" id="TIGR00229">
    <property type="entry name" value="sensory_box"/>
    <property type="match status" value="1"/>
</dbReference>
<dbReference type="EMBL" id="JAMYJR010000048">
    <property type="protein sequence ID" value="MCO8276556.1"/>
    <property type="molecule type" value="Genomic_DNA"/>
</dbReference>
<dbReference type="InterPro" id="IPR003661">
    <property type="entry name" value="HisK_dim/P_dom"/>
</dbReference>
<dbReference type="InterPro" id="IPR035965">
    <property type="entry name" value="PAS-like_dom_sf"/>
</dbReference>
<evidence type="ECO:0000259" key="9">
    <source>
        <dbReference type="PROSITE" id="PS50109"/>
    </source>
</evidence>
<sequence>MACVVVAEDNLDHQRVIAEVVRRLGHEVVVTGDGRAALKAIAEHRPALVVADVDMPHLDGLELCHAIRTTPEIAGTPVVLITAYLLPGDPRLTATGALAVIGKPFGVPELTESLRAYLGTAPPPAEPEPIGPLSTDNPAFFDALLDCLDAGVAACDTSGRVLLANRKMQEFIGPGVSDIPIADATRRFVLLHADGTPLRTHELALSRALAGENVEGAELLAHDEAGRPRWFAVNSRPVRDEAGEVTGAVAAIHDVTTQHRNRQYQHCENEVLKVIADHPHASDATDRILAAIGVALNWPYLRLWLVDEMTDLLRPAGVYAEPHSRPLPVPVSMARGDGLAGSCWQRADLIWVPDLHGADSPVLPSISTGSEFRAAGAVPVRSGDRIVGVLTFFAYDRQEPDPALGVLLTGLAGLIGALLEQRRSEVLALHLAAATDEYIALVGHELRTPLTSIGAYVDLIAESNDDVTLGEVRELLDVVQRNNSRLRDLVEKLLDLAALESGHARLIVEPVDLTELVREAVDGAKAEAAERGVVVHAEIPGDVAVPGDRRRLRQVADALLSNAIKFSRADSTVTVTLSDEHRESALLTVADSGTGVAPAEQPRLFRRLYRAGNARHTGIPGAGLGLALCRVVVERHHGSITLASHESTGTTVTVRLPRETVTP</sequence>
<dbReference type="SUPFAM" id="SSF47384">
    <property type="entry name" value="Homodimeric domain of signal transducing histidine kinase"/>
    <property type="match status" value="1"/>
</dbReference>
<proteinExistence type="predicted"/>
<dbReference type="Pfam" id="PF13185">
    <property type="entry name" value="GAF_2"/>
    <property type="match status" value="1"/>
</dbReference>
<evidence type="ECO:0000256" key="5">
    <source>
        <dbReference type="ARBA" id="ARBA00022679"/>
    </source>
</evidence>
<name>A0ABT1E089_9ACTN</name>
<evidence type="ECO:0000259" key="10">
    <source>
        <dbReference type="PROSITE" id="PS50110"/>
    </source>
</evidence>
<organism evidence="12 13">
    <name type="scientific">Paractinoplanes aksuensis</name>
    <dbReference type="NCBI Taxonomy" id="2939490"/>
    <lineage>
        <taxon>Bacteria</taxon>
        <taxon>Bacillati</taxon>
        <taxon>Actinomycetota</taxon>
        <taxon>Actinomycetes</taxon>
        <taxon>Micromonosporales</taxon>
        <taxon>Micromonosporaceae</taxon>
        <taxon>Paractinoplanes</taxon>
    </lineage>
</organism>
<dbReference type="CDD" id="cd00130">
    <property type="entry name" value="PAS"/>
    <property type="match status" value="1"/>
</dbReference>
<dbReference type="InterPro" id="IPR013656">
    <property type="entry name" value="PAS_4"/>
</dbReference>